<name>A0ABD2YIY5_9GENT</name>
<keyword evidence="2" id="KW-1185">Reference proteome</keyword>
<dbReference type="PANTHER" id="PTHR38357">
    <property type="entry name" value="EXPRESSED PROTEIN"/>
    <property type="match status" value="1"/>
</dbReference>
<protein>
    <submittedName>
        <fullName evidence="1">Uncharacterized protein</fullName>
    </submittedName>
</protein>
<proteinExistence type="predicted"/>
<organism evidence="1 2">
    <name type="scientific">Cinchona calisaya</name>
    <dbReference type="NCBI Taxonomy" id="153742"/>
    <lineage>
        <taxon>Eukaryota</taxon>
        <taxon>Viridiplantae</taxon>
        <taxon>Streptophyta</taxon>
        <taxon>Embryophyta</taxon>
        <taxon>Tracheophyta</taxon>
        <taxon>Spermatophyta</taxon>
        <taxon>Magnoliopsida</taxon>
        <taxon>eudicotyledons</taxon>
        <taxon>Gunneridae</taxon>
        <taxon>Pentapetalae</taxon>
        <taxon>asterids</taxon>
        <taxon>lamiids</taxon>
        <taxon>Gentianales</taxon>
        <taxon>Rubiaceae</taxon>
        <taxon>Cinchonoideae</taxon>
        <taxon>Cinchoneae</taxon>
        <taxon>Cinchona</taxon>
    </lineage>
</organism>
<dbReference type="EMBL" id="JBJUIK010000013">
    <property type="protein sequence ID" value="KAL3507350.1"/>
    <property type="molecule type" value="Genomic_DNA"/>
</dbReference>
<reference evidence="1 2" key="1">
    <citation type="submission" date="2024-11" db="EMBL/GenBank/DDBJ databases">
        <title>A near-complete genome assembly of Cinchona calisaya.</title>
        <authorList>
            <person name="Lian D.C."/>
            <person name="Zhao X.W."/>
            <person name="Wei L."/>
        </authorList>
    </citation>
    <scope>NUCLEOTIDE SEQUENCE [LARGE SCALE GENOMIC DNA]</scope>
    <source>
        <tissue evidence="1">Nenye</tissue>
    </source>
</reference>
<sequence length="211" mass="24162">MGTLPSNYLKWVSKNLRARDFEEWAKLADQVLNDPVYKDRIEWEFARKVLNGDVLSSKTVQDSAVSDLVEISERFGWDNEDKVGWAKVDFGLLGTSKGGRIPRVSVSESGPRPEMADGLEIMKPNVGDNVPLVQWRRKERRERVKLKRENNGERFGIKDNDKGIFGNSSNIKLEGIQEQIDEHRVVEIETKKSAFPGREGLLKKVLNRRKL</sequence>
<evidence type="ECO:0000313" key="1">
    <source>
        <dbReference type="EMBL" id="KAL3507350.1"/>
    </source>
</evidence>
<gene>
    <name evidence="1" type="ORF">ACH5RR_032732</name>
</gene>
<dbReference type="Proteomes" id="UP001630127">
    <property type="component" value="Unassembled WGS sequence"/>
</dbReference>
<evidence type="ECO:0000313" key="2">
    <source>
        <dbReference type="Proteomes" id="UP001630127"/>
    </source>
</evidence>
<dbReference type="PANTHER" id="PTHR38357:SF1">
    <property type="entry name" value="EXPRESSED PROTEIN"/>
    <property type="match status" value="1"/>
</dbReference>
<dbReference type="AlphaFoldDB" id="A0ABD2YIY5"/>
<comment type="caution">
    <text evidence="1">The sequence shown here is derived from an EMBL/GenBank/DDBJ whole genome shotgun (WGS) entry which is preliminary data.</text>
</comment>
<accession>A0ABD2YIY5</accession>